<evidence type="ECO:0000313" key="3">
    <source>
        <dbReference type="Proteomes" id="UP000515819"/>
    </source>
</evidence>
<dbReference type="KEGG" id="wcp:H9Q76_00060"/>
<dbReference type="Pfam" id="PF01522">
    <property type="entry name" value="Polysacc_deac_1"/>
    <property type="match status" value="1"/>
</dbReference>
<name>A0A7G9FR05_9FIRM</name>
<dbReference type="InterPro" id="IPR011330">
    <property type="entry name" value="Glyco_hydro/deAcase_b/a-brl"/>
</dbReference>
<dbReference type="SUPFAM" id="SSF88713">
    <property type="entry name" value="Glycoside hydrolase/deacetylase"/>
    <property type="match status" value="1"/>
</dbReference>
<protein>
    <submittedName>
        <fullName evidence="2">Polysaccharide deacetylase family protein</fullName>
    </submittedName>
</protein>
<dbReference type="InterPro" id="IPR002509">
    <property type="entry name" value="NODB_dom"/>
</dbReference>
<dbReference type="Gene3D" id="3.20.20.370">
    <property type="entry name" value="Glycoside hydrolase/deacetylase"/>
    <property type="match status" value="1"/>
</dbReference>
<dbReference type="Proteomes" id="UP000515819">
    <property type="component" value="Chromosome"/>
</dbReference>
<dbReference type="GO" id="GO:0016810">
    <property type="term" value="F:hydrolase activity, acting on carbon-nitrogen (but not peptide) bonds"/>
    <property type="evidence" value="ECO:0007669"/>
    <property type="project" value="InterPro"/>
</dbReference>
<dbReference type="GO" id="GO:0005975">
    <property type="term" value="P:carbohydrate metabolic process"/>
    <property type="evidence" value="ECO:0007669"/>
    <property type="project" value="InterPro"/>
</dbReference>
<accession>A0A7G9FR05</accession>
<reference evidence="2 3" key="1">
    <citation type="submission" date="2020-08" db="EMBL/GenBank/DDBJ databases">
        <authorList>
            <person name="Liu C."/>
            <person name="Sun Q."/>
        </authorList>
    </citation>
    <scope>NUCLEOTIDE SEQUENCE [LARGE SCALE GENOMIC DNA]</scope>
    <source>
        <strain evidence="2 3">NSJ-4</strain>
    </source>
</reference>
<feature type="domain" description="NodB homology" evidence="1">
    <location>
        <begin position="74"/>
        <end position="255"/>
    </location>
</feature>
<sequence length="261" mass="30243">MFDQCRKVFCRYQTYPIENHLKEKEAYQSLDNTKLSWWFRRDMNHGPSGCDDTIDISEYDAYYLDQNASKKNEKVVYLTFDCGYENGYTEQMLDILKKEDVPACFFVTQTYIRDNVAIAKRMKEEGHQVGNHTIYHICMPDKSYEEIVQEVNGCADYMKEATGYAMDPYLRPPCGEYSARTLAITQDLGFKTIFWSMAYMDFDVNNQPGVDFVIDHFNKYHHSGAIILMHNVSSSNAGALEKVIANLKAEGYRFASLNELQ</sequence>
<dbReference type="PANTHER" id="PTHR10587">
    <property type="entry name" value="GLYCOSYL TRANSFERASE-RELATED"/>
    <property type="match status" value="1"/>
</dbReference>
<dbReference type="EMBL" id="CP060632">
    <property type="protein sequence ID" value="QNM00987.1"/>
    <property type="molecule type" value="Genomic_DNA"/>
</dbReference>
<evidence type="ECO:0000313" key="2">
    <source>
        <dbReference type="EMBL" id="QNM00987.1"/>
    </source>
</evidence>
<organism evidence="2 3">
    <name type="scientific">Wujia chipingensis</name>
    <dbReference type="NCBI Taxonomy" id="2763670"/>
    <lineage>
        <taxon>Bacteria</taxon>
        <taxon>Bacillati</taxon>
        <taxon>Bacillota</taxon>
        <taxon>Clostridia</taxon>
        <taxon>Lachnospirales</taxon>
        <taxon>Lachnospiraceae</taxon>
        <taxon>Wujia</taxon>
    </lineage>
</organism>
<proteinExistence type="predicted"/>
<dbReference type="GO" id="GO:0016020">
    <property type="term" value="C:membrane"/>
    <property type="evidence" value="ECO:0007669"/>
    <property type="project" value="TreeGrafter"/>
</dbReference>
<dbReference type="PROSITE" id="PS51677">
    <property type="entry name" value="NODB"/>
    <property type="match status" value="1"/>
</dbReference>
<keyword evidence="3" id="KW-1185">Reference proteome</keyword>
<evidence type="ECO:0000259" key="1">
    <source>
        <dbReference type="PROSITE" id="PS51677"/>
    </source>
</evidence>
<dbReference type="InterPro" id="IPR050248">
    <property type="entry name" value="Polysacc_deacetylase_ArnD"/>
</dbReference>
<dbReference type="AlphaFoldDB" id="A0A7G9FR05"/>
<gene>
    <name evidence="2" type="ORF">H9Q76_00060</name>
</gene>
<dbReference type="PANTHER" id="PTHR10587:SF78">
    <property type="entry name" value="PEPTIDOGLYCAN-N-ACETYLMURAMIC ACID DEACETYLASE PDAA"/>
    <property type="match status" value="1"/>
</dbReference>